<sequence length="266" mass="30100">MDKIKVFNYNGSNITFSSENGVMVNATEMARAFDKRPIDYLRLPTTIELINAIVRKSHISESQLIITKQGSSINGGGTWLHEDIALDFAQWLSVDFRLWCNDRIKELLKYGMTATQPTLEQMVDNPDLVIELAVKLKTERAEKAKLEQEREMLNNKLEQQAPKVAFANAIEASKSSCLIGELAKILTQNGYTIGQNRLFEWMRNNGYLGTKGEYYNIPNQTYIEQGLFDLKKGVRSGNDGVMHTTITTKVTGKGCRYFINKFLGGR</sequence>
<name>A0A096B000_9BACT</name>
<dbReference type="RefSeq" id="WP_036854781.1">
    <property type="nucleotide sequence ID" value="NZ_JRNU01000012.1"/>
</dbReference>
<reference evidence="3 4" key="1">
    <citation type="submission" date="2014-07" db="EMBL/GenBank/DDBJ databases">
        <authorList>
            <person name="McCorrison J."/>
            <person name="Sanka R."/>
            <person name="Torralba M."/>
            <person name="Gillis M."/>
            <person name="Haft D.H."/>
            <person name="Methe B."/>
            <person name="Sutton G."/>
            <person name="Nelson K.E."/>
        </authorList>
    </citation>
    <scope>NUCLEOTIDE SEQUENCE [LARGE SCALE GENOMIC DNA]</scope>
    <source>
        <strain evidence="3 4">DNF00058</strain>
    </source>
</reference>
<evidence type="ECO:0000259" key="2">
    <source>
        <dbReference type="PROSITE" id="PS51301"/>
    </source>
</evidence>
<feature type="domain" description="KilA-N" evidence="2">
    <location>
        <begin position="3"/>
        <end position="107"/>
    </location>
</feature>
<keyword evidence="1" id="KW-0175">Coiled coil</keyword>
<dbReference type="OrthoDB" id="1078540at2"/>
<dbReference type="GO" id="GO:0003677">
    <property type="term" value="F:DNA binding"/>
    <property type="evidence" value="ECO:0007669"/>
    <property type="project" value="InterPro"/>
</dbReference>
<dbReference type="SMART" id="SM01252">
    <property type="entry name" value="KilA-N"/>
    <property type="match status" value="1"/>
</dbReference>
<evidence type="ECO:0000313" key="3">
    <source>
        <dbReference type="EMBL" id="KGF52400.1"/>
    </source>
</evidence>
<comment type="caution">
    <text evidence="3">The sequence shown here is derived from an EMBL/GenBank/DDBJ whole genome shotgun (WGS) entry which is preliminary data.</text>
</comment>
<evidence type="ECO:0000313" key="4">
    <source>
        <dbReference type="Proteomes" id="UP000029614"/>
    </source>
</evidence>
<dbReference type="InterPro" id="IPR017880">
    <property type="entry name" value="KilA_N"/>
</dbReference>
<evidence type="ECO:0000256" key="1">
    <source>
        <dbReference type="SAM" id="Coils"/>
    </source>
</evidence>
<gene>
    <name evidence="3" type="ORF">HMPREF9302_03735</name>
</gene>
<dbReference type="SUPFAM" id="SSF54616">
    <property type="entry name" value="DNA-binding domain of Mlu1-box binding protein MBP1"/>
    <property type="match status" value="1"/>
</dbReference>
<dbReference type="Pfam" id="PF04383">
    <property type="entry name" value="KilA-N"/>
    <property type="match status" value="1"/>
</dbReference>
<feature type="coiled-coil region" evidence="1">
    <location>
        <begin position="129"/>
        <end position="156"/>
    </location>
</feature>
<proteinExistence type="predicted"/>
<keyword evidence="4" id="KW-1185">Reference proteome</keyword>
<dbReference type="Pfam" id="PF03374">
    <property type="entry name" value="ANT"/>
    <property type="match status" value="1"/>
</dbReference>
<dbReference type="AlphaFoldDB" id="A0A096B000"/>
<dbReference type="EMBL" id="JRNU01000012">
    <property type="protein sequence ID" value="KGF52400.1"/>
    <property type="molecule type" value="Genomic_DNA"/>
</dbReference>
<dbReference type="InterPro" id="IPR005039">
    <property type="entry name" value="Ant_C"/>
</dbReference>
<dbReference type="Proteomes" id="UP000029614">
    <property type="component" value="Unassembled WGS sequence"/>
</dbReference>
<organism evidence="3 4">
    <name type="scientific">Prevotella amnii DNF00058</name>
    <dbReference type="NCBI Taxonomy" id="1401066"/>
    <lineage>
        <taxon>Bacteria</taxon>
        <taxon>Pseudomonadati</taxon>
        <taxon>Bacteroidota</taxon>
        <taxon>Bacteroidia</taxon>
        <taxon>Bacteroidales</taxon>
        <taxon>Prevotellaceae</taxon>
        <taxon>Prevotella</taxon>
    </lineage>
</organism>
<dbReference type="PROSITE" id="PS51301">
    <property type="entry name" value="KILA_N"/>
    <property type="match status" value="1"/>
</dbReference>
<dbReference type="InterPro" id="IPR018004">
    <property type="entry name" value="KilA/APSES_HTH"/>
</dbReference>
<accession>A0A096B000</accession>
<protein>
    <recommendedName>
        <fullName evidence="2">KilA-N domain-containing protein</fullName>
    </recommendedName>
</protein>
<dbReference type="InterPro" id="IPR036887">
    <property type="entry name" value="HTH_APSES_sf"/>
</dbReference>